<dbReference type="Proteomes" id="UP000822688">
    <property type="component" value="Chromosome 6"/>
</dbReference>
<dbReference type="AlphaFoldDB" id="A0A8T0HC66"/>
<dbReference type="InterPro" id="IPR019258">
    <property type="entry name" value="Mediator_Med4"/>
</dbReference>
<dbReference type="OrthoDB" id="1929813at2759"/>
<evidence type="ECO:0000256" key="2">
    <source>
        <dbReference type="ARBA" id="ARBA00009626"/>
    </source>
</evidence>
<sequence length="364" mass="39639">MSMLSMGSGGHGELQTMWNPGRSQSQSQSQSQQQLMQQQHDQAAPMDTAATARPVVRSALMNQPPQRRAHMLLQEMAGLANRLVEIAGTKGWQTTHNRAPIPSFMPGATLPPEGQAAGTSKEILALLENHQNLLYEAVAELQELQDLEQEKQQISDEINTKDAVVRAFAKRVRDAHQVLEGTLEEYADLKKGKHRNSVPVAELVSYAHRISYTTFAPPEHGAGEPILRGALPPAPQEENMRASQLYRVQVSELGFTSAFAPPPAPEALEEAETTKAEPVMPAGWQPGMPVQLPTELPPMPIGWKIGDPIPLPPLPGMPMEGLPPRAPAPVTMVVPHVNLDLNPELEEDLSSDYGSASESDEDDD</sequence>
<feature type="coiled-coil region" evidence="7">
    <location>
        <begin position="127"/>
        <end position="164"/>
    </location>
</feature>
<proteinExistence type="inferred from homology"/>
<dbReference type="PANTHER" id="PTHR13208:SF2">
    <property type="entry name" value="MEDIATOR OF RNA POLYMERASE II TRANSCRIPTION SUBUNIT 4"/>
    <property type="match status" value="1"/>
</dbReference>
<keyword evidence="3 6" id="KW-0805">Transcription regulation</keyword>
<feature type="region of interest" description="Disordered" evidence="8">
    <location>
        <begin position="1"/>
        <end position="47"/>
    </location>
</feature>
<accession>A0A8T0HC66</accession>
<keyword evidence="5 6" id="KW-0539">Nucleus</keyword>
<dbReference type="GO" id="GO:0070847">
    <property type="term" value="C:core mediator complex"/>
    <property type="evidence" value="ECO:0007669"/>
    <property type="project" value="TreeGrafter"/>
</dbReference>
<protein>
    <recommendedName>
        <fullName evidence="6">Mediator of RNA polymerase II transcription subunit 4</fullName>
    </recommendedName>
    <alternativeName>
        <fullName evidence="6">Mediator complex subunit 4</fullName>
    </alternativeName>
</protein>
<comment type="subunit">
    <text evidence="6">Component of the Mediator complex.</text>
</comment>
<comment type="subcellular location">
    <subcellularLocation>
        <location evidence="1 6">Nucleus</location>
    </subcellularLocation>
</comment>
<organism evidence="9 10">
    <name type="scientific">Ceratodon purpureus</name>
    <name type="common">Fire moss</name>
    <name type="synonym">Dicranum purpureum</name>
    <dbReference type="NCBI Taxonomy" id="3225"/>
    <lineage>
        <taxon>Eukaryota</taxon>
        <taxon>Viridiplantae</taxon>
        <taxon>Streptophyta</taxon>
        <taxon>Embryophyta</taxon>
        <taxon>Bryophyta</taxon>
        <taxon>Bryophytina</taxon>
        <taxon>Bryopsida</taxon>
        <taxon>Dicranidae</taxon>
        <taxon>Pseudoditrichales</taxon>
        <taxon>Ditrichaceae</taxon>
        <taxon>Ceratodon</taxon>
    </lineage>
</organism>
<evidence type="ECO:0000313" key="9">
    <source>
        <dbReference type="EMBL" id="KAG0569371.1"/>
    </source>
</evidence>
<comment type="similarity">
    <text evidence="2 6">Belongs to the Mediator complex subunit 4 family.</text>
</comment>
<evidence type="ECO:0000256" key="8">
    <source>
        <dbReference type="SAM" id="MobiDB-lite"/>
    </source>
</evidence>
<evidence type="ECO:0000256" key="4">
    <source>
        <dbReference type="ARBA" id="ARBA00023163"/>
    </source>
</evidence>
<evidence type="ECO:0000256" key="6">
    <source>
        <dbReference type="RuleBase" id="RU364141"/>
    </source>
</evidence>
<dbReference type="PANTHER" id="PTHR13208">
    <property type="entry name" value="MEDIATOR OF RNA POLYMERASE II TRANSCRIPTION SUBUNIT 4"/>
    <property type="match status" value="1"/>
</dbReference>
<dbReference type="GO" id="GO:0006357">
    <property type="term" value="P:regulation of transcription by RNA polymerase II"/>
    <property type="evidence" value="ECO:0007669"/>
    <property type="project" value="InterPro"/>
</dbReference>
<dbReference type="Pfam" id="PF10018">
    <property type="entry name" value="Med4"/>
    <property type="match status" value="1"/>
</dbReference>
<dbReference type="GO" id="GO:0016592">
    <property type="term" value="C:mediator complex"/>
    <property type="evidence" value="ECO:0007669"/>
    <property type="project" value="InterPro"/>
</dbReference>
<dbReference type="EMBL" id="CM026427">
    <property type="protein sequence ID" value="KAG0569371.1"/>
    <property type="molecule type" value="Genomic_DNA"/>
</dbReference>
<name>A0A8T0HC66_CERPU</name>
<evidence type="ECO:0000256" key="7">
    <source>
        <dbReference type="SAM" id="Coils"/>
    </source>
</evidence>
<comment type="function">
    <text evidence="6">Component of the Mediator complex, a coactivator involved in the regulated transcription of nearly all RNA polymerase II-dependent genes. Mediator functions as a bridge to convey information from gene-specific regulatory proteins to the basal RNA polymerase II transcription machinery. Mediator is recruited to promoters by direct interactions with regulatory proteins and serves as a scaffold for the assembly of a functional preinitiation complex with RNA polymerase II and the general transcription factors.</text>
</comment>
<keyword evidence="6" id="KW-0010">Activator</keyword>
<comment type="caution">
    <text evidence="9">The sequence shown here is derived from an EMBL/GenBank/DDBJ whole genome shotgun (WGS) entry which is preliminary data.</text>
</comment>
<evidence type="ECO:0000256" key="1">
    <source>
        <dbReference type="ARBA" id="ARBA00004123"/>
    </source>
</evidence>
<feature type="compositionally biased region" description="Low complexity" evidence="8">
    <location>
        <begin position="23"/>
        <end position="39"/>
    </location>
</feature>
<feature type="region of interest" description="Disordered" evidence="8">
    <location>
        <begin position="341"/>
        <end position="364"/>
    </location>
</feature>
<keyword evidence="10" id="KW-1185">Reference proteome</keyword>
<keyword evidence="7" id="KW-0175">Coiled coil</keyword>
<evidence type="ECO:0000256" key="5">
    <source>
        <dbReference type="ARBA" id="ARBA00023242"/>
    </source>
</evidence>
<evidence type="ECO:0000313" key="10">
    <source>
        <dbReference type="Proteomes" id="UP000822688"/>
    </source>
</evidence>
<reference evidence="9 10" key="1">
    <citation type="submission" date="2020-06" db="EMBL/GenBank/DDBJ databases">
        <title>WGS assembly of Ceratodon purpureus strain R40.</title>
        <authorList>
            <person name="Carey S.B."/>
            <person name="Jenkins J."/>
            <person name="Shu S."/>
            <person name="Lovell J.T."/>
            <person name="Sreedasyam A."/>
            <person name="Maumus F."/>
            <person name="Tiley G.P."/>
            <person name="Fernandez-Pozo N."/>
            <person name="Barry K."/>
            <person name="Chen C."/>
            <person name="Wang M."/>
            <person name="Lipzen A."/>
            <person name="Daum C."/>
            <person name="Saski C.A."/>
            <person name="Payton A.C."/>
            <person name="Mcbreen J.C."/>
            <person name="Conrad R.E."/>
            <person name="Kollar L.M."/>
            <person name="Olsson S."/>
            <person name="Huttunen S."/>
            <person name="Landis J.B."/>
            <person name="Wickett N.J."/>
            <person name="Johnson M.G."/>
            <person name="Rensing S.A."/>
            <person name="Grimwood J."/>
            <person name="Schmutz J."/>
            <person name="Mcdaniel S.F."/>
        </authorList>
    </citation>
    <scope>NUCLEOTIDE SEQUENCE [LARGE SCALE GENOMIC DNA]</scope>
    <source>
        <strain evidence="9 10">R40</strain>
    </source>
</reference>
<dbReference type="GO" id="GO:0003712">
    <property type="term" value="F:transcription coregulator activity"/>
    <property type="evidence" value="ECO:0007669"/>
    <property type="project" value="InterPro"/>
</dbReference>
<evidence type="ECO:0000256" key="3">
    <source>
        <dbReference type="ARBA" id="ARBA00023015"/>
    </source>
</evidence>
<gene>
    <name evidence="6" type="primary">MED4</name>
    <name evidence="9" type="ORF">KC19_6G085900</name>
</gene>
<keyword evidence="4 6" id="KW-0804">Transcription</keyword>